<dbReference type="AlphaFoldDB" id="A0A2T9Y605"/>
<comment type="caution">
    <text evidence="7">The sequence shown here is derived from an EMBL/GenBank/DDBJ whole genome shotgun (WGS) entry which is preliminary data.</text>
</comment>
<feature type="transmembrane region" description="Helical" evidence="6">
    <location>
        <begin position="127"/>
        <end position="148"/>
    </location>
</feature>
<evidence type="ECO:0000313" key="8">
    <source>
        <dbReference type="Proteomes" id="UP000245609"/>
    </source>
</evidence>
<dbReference type="EMBL" id="MBFS01003239">
    <property type="protein sequence ID" value="PVU87772.1"/>
    <property type="molecule type" value="Genomic_DNA"/>
</dbReference>
<feature type="transmembrane region" description="Helical" evidence="6">
    <location>
        <begin position="99"/>
        <end position="120"/>
    </location>
</feature>
<keyword evidence="8" id="KW-1185">Reference proteome</keyword>
<dbReference type="Proteomes" id="UP000245609">
    <property type="component" value="Unassembled WGS sequence"/>
</dbReference>
<dbReference type="PANTHER" id="PTHR43791:SF36">
    <property type="entry name" value="TRANSPORTER, PUTATIVE (AFU_ORTHOLOGUE AFUA_6G08340)-RELATED"/>
    <property type="match status" value="1"/>
</dbReference>
<evidence type="ECO:0000313" key="7">
    <source>
        <dbReference type="EMBL" id="PVU87772.1"/>
    </source>
</evidence>
<dbReference type="GO" id="GO:0022857">
    <property type="term" value="F:transmembrane transporter activity"/>
    <property type="evidence" value="ECO:0007669"/>
    <property type="project" value="InterPro"/>
</dbReference>
<evidence type="ECO:0000256" key="1">
    <source>
        <dbReference type="ARBA" id="ARBA00004141"/>
    </source>
</evidence>
<dbReference type="InterPro" id="IPR036259">
    <property type="entry name" value="MFS_trans_sf"/>
</dbReference>
<proteinExistence type="predicted"/>
<dbReference type="OrthoDB" id="3639251at2759"/>
<dbReference type="PANTHER" id="PTHR43791">
    <property type="entry name" value="PERMEASE-RELATED"/>
    <property type="match status" value="1"/>
</dbReference>
<comment type="subcellular location">
    <subcellularLocation>
        <location evidence="1">Membrane</location>
        <topology evidence="1">Multi-pass membrane protein</topology>
    </subcellularLocation>
</comment>
<sequence length="439" mass="48590">MSSSDNSQKAPGDELLSPEEKALYRKYRTSVDLRVIPIFFVAYFLAILDRNNIGTANVAGFSTELGLKKFEFNWVVSSLFYTYIVFEIPSTLLLQKIGASSWLAIITICWGICCICMTYVKSYGSAIVVRVLLGVFEGIFAGPIAAALKNINGSLKEYQYIFLVQGSITVFIGLLSKFVIADYPEKCKFITKDQLTVAQKLFEADQINVSQGSQSMKSKIKTLLNIKLWAFGAIFGIGAIAGATQAIFGPTLIKEMGYVSTRALVLSSIPSGAGFISQLCTSILLSTKKRIRISFFLFTCSIMTAVFYILLAFLKPKKIRLAFLILANFFLSPTMPLTSFWMTTNIFKQNERAVGSSMTIMIAGIGGLIGSYIYTAGEAPFYKPGHLVVFGLFIVQALINIALACYFNLQNKKAERLSQQEGPEITLINPKDPNWRYTL</sequence>
<dbReference type="GO" id="GO:0016020">
    <property type="term" value="C:membrane"/>
    <property type="evidence" value="ECO:0007669"/>
    <property type="project" value="UniProtKB-SubCell"/>
</dbReference>
<reference evidence="7 8" key="1">
    <citation type="journal article" date="2018" name="MBio">
        <title>Comparative Genomics Reveals the Core Gene Toolbox for the Fungus-Insect Symbiosis.</title>
        <authorList>
            <person name="Wang Y."/>
            <person name="Stata M."/>
            <person name="Wang W."/>
            <person name="Stajich J.E."/>
            <person name="White M.M."/>
            <person name="Moncalvo J.M."/>
        </authorList>
    </citation>
    <scope>NUCLEOTIDE SEQUENCE [LARGE SCALE GENOMIC DNA]</scope>
    <source>
        <strain evidence="7 8">SC-DP-2</strain>
    </source>
</reference>
<evidence type="ECO:0000256" key="4">
    <source>
        <dbReference type="ARBA" id="ARBA00022989"/>
    </source>
</evidence>
<evidence type="ECO:0000256" key="5">
    <source>
        <dbReference type="ARBA" id="ARBA00023136"/>
    </source>
</evidence>
<feature type="transmembrane region" description="Helical" evidence="6">
    <location>
        <begin position="319"/>
        <end position="341"/>
    </location>
</feature>
<keyword evidence="5 6" id="KW-0472">Membrane</keyword>
<dbReference type="Pfam" id="PF07690">
    <property type="entry name" value="MFS_1"/>
    <property type="match status" value="1"/>
</dbReference>
<feature type="transmembrane region" description="Helical" evidence="6">
    <location>
        <begin position="387"/>
        <end position="409"/>
    </location>
</feature>
<evidence type="ECO:0000256" key="6">
    <source>
        <dbReference type="SAM" id="Phobius"/>
    </source>
</evidence>
<accession>A0A2T9Y605</accession>
<feature type="transmembrane region" description="Helical" evidence="6">
    <location>
        <begin position="160"/>
        <end position="180"/>
    </location>
</feature>
<evidence type="ECO:0000256" key="3">
    <source>
        <dbReference type="ARBA" id="ARBA00022692"/>
    </source>
</evidence>
<gene>
    <name evidence="7" type="ORF">BB560_006437</name>
</gene>
<evidence type="ECO:0008006" key="9">
    <source>
        <dbReference type="Google" id="ProtNLM"/>
    </source>
</evidence>
<dbReference type="SUPFAM" id="SSF103473">
    <property type="entry name" value="MFS general substrate transporter"/>
    <property type="match status" value="1"/>
</dbReference>
<keyword evidence="4 6" id="KW-1133">Transmembrane helix</keyword>
<name>A0A2T9Y605_9FUNG</name>
<protein>
    <recommendedName>
        <fullName evidence="9">Major facilitator superfamily (MFS) profile domain-containing protein</fullName>
    </recommendedName>
</protein>
<keyword evidence="3 6" id="KW-0812">Transmembrane</keyword>
<dbReference type="STRING" id="133381.A0A2T9Y605"/>
<feature type="transmembrane region" description="Helical" evidence="6">
    <location>
        <begin position="226"/>
        <end position="248"/>
    </location>
</feature>
<feature type="transmembrane region" description="Helical" evidence="6">
    <location>
        <begin position="293"/>
        <end position="313"/>
    </location>
</feature>
<organism evidence="7 8">
    <name type="scientific">Smittium megazygosporum</name>
    <dbReference type="NCBI Taxonomy" id="133381"/>
    <lineage>
        <taxon>Eukaryota</taxon>
        <taxon>Fungi</taxon>
        <taxon>Fungi incertae sedis</taxon>
        <taxon>Zoopagomycota</taxon>
        <taxon>Kickxellomycotina</taxon>
        <taxon>Harpellomycetes</taxon>
        <taxon>Harpellales</taxon>
        <taxon>Legeriomycetaceae</taxon>
        <taxon>Smittium</taxon>
    </lineage>
</organism>
<feature type="transmembrane region" description="Helical" evidence="6">
    <location>
        <begin position="353"/>
        <end position="375"/>
    </location>
</feature>
<evidence type="ECO:0000256" key="2">
    <source>
        <dbReference type="ARBA" id="ARBA00022448"/>
    </source>
</evidence>
<feature type="transmembrane region" description="Helical" evidence="6">
    <location>
        <begin position="268"/>
        <end position="286"/>
    </location>
</feature>
<feature type="transmembrane region" description="Helical" evidence="6">
    <location>
        <begin position="31"/>
        <end position="48"/>
    </location>
</feature>
<dbReference type="Gene3D" id="1.20.1250.20">
    <property type="entry name" value="MFS general substrate transporter like domains"/>
    <property type="match status" value="2"/>
</dbReference>
<keyword evidence="2" id="KW-0813">Transport</keyword>
<dbReference type="InterPro" id="IPR011701">
    <property type="entry name" value="MFS"/>
</dbReference>